<evidence type="ECO:0000256" key="6">
    <source>
        <dbReference type="ARBA" id="ARBA00023315"/>
    </source>
</evidence>
<gene>
    <name evidence="7 9" type="primary">lpxD</name>
    <name evidence="9" type="ORF">H2508_06405</name>
</gene>
<organism evidence="9 10">
    <name type="scientific">Sediminihaliea albiluteola</name>
    <dbReference type="NCBI Taxonomy" id="2758564"/>
    <lineage>
        <taxon>Bacteria</taxon>
        <taxon>Pseudomonadati</taxon>
        <taxon>Pseudomonadota</taxon>
        <taxon>Gammaproteobacteria</taxon>
        <taxon>Cellvibrionales</taxon>
        <taxon>Halieaceae</taxon>
        <taxon>Sediminihaliea</taxon>
    </lineage>
</organism>
<reference evidence="9 10" key="1">
    <citation type="submission" date="2020-07" db="EMBL/GenBank/DDBJ databases">
        <title>Halieaceae bacterium, F7430, whole genome shotgun sequencing project.</title>
        <authorList>
            <person name="Jiang S."/>
            <person name="Liu Z.W."/>
            <person name="Du Z.J."/>
        </authorList>
    </citation>
    <scope>NUCLEOTIDE SEQUENCE [LARGE SCALE GENOMIC DNA]</scope>
    <source>
        <strain evidence="9 10">F7430</strain>
    </source>
</reference>
<evidence type="ECO:0000256" key="4">
    <source>
        <dbReference type="ARBA" id="ARBA00022737"/>
    </source>
</evidence>
<comment type="function">
    <text evidence="7">Catalyzes the N-acylation of UDP-3-O-acylglucosamine using 3-hydroxyacyl-ACP as the acyl donor. Is involved in the biosynthesis of lipid A, a phosphorylated glycolipid that anchors the lipopolysaccharide to the outer membrane of the cell.</text>
</comment>
<dbReference type="AlphaFoldDB" id="A0A7W2YJX4"/>
<dbReference type="GO" id="GO:0103118">
    <property type="term" value="F:UDP-3-O-[(3R)-3-hydroxyacyl]-glucosamine N-acyltransferase activity"/>
    <property type="evidence" value="ECO:0007669"/>
    <property type="project" value="UniProtKB-EC"/>
</dbReference>
<dbReference type="NCBIfam" id="NF002060">
    <property type="entry name" value="PRK00892.1"/>
    <property type="match status" value="1"/>
</dbReference>
<evidence type="ECO:0000256" key="5">
    <source>
        <dbReference type="ARBA" id="ARBA00023098"/>
    </source>
</evidence>
<dbReference type="RefSeq" id="WP_182170351.1">
    <property type="nucleotide sequence ID" value="NZ_JACFXU010000013.1"/>
</dbReference>
<proteinExistence type="inferred from homology"/>
<dbReference type="Proteomes" id="UP000539350">
    <property type="component" value="Unassembled WGS sequence"/>
</dbReference>
<evidence type="ECO:0000313" key="10">
    <source>
        <dbReference type="Proteomes" id="UP000539350"/>
    </source>
</evidence>
<dbReference type="EC" id="2.3.1.191" evidence="7"/>
<dbReference type="UniPathway" id="UPA00973"/>
<dbReference type="InterPro" id="IPR020573">
    <property type="entry name" value="UDP_GlcNAc_AcTrfase_non-rep"/>
</dbReference>
<keyword evidence="1 7" id="KW-0444">Lipid biosynthesis</keyword>
<dbReference type="EMBL" id="JACFXU010000013">
    <property type="protein sequence ID" value="MBA6412743.1"/>
    <property type="molecule type" value="Genomic_DNA"/>
</dbReference>
<dbReference type="HAMAP" id="MF_00523">
    <property type="entry name" value="LpxD"/>
    <property type="match status" value="1"/>
</dbReference>
<keyword evidence="4 7" id="KW-0677">Repeat</keyword>
<evidence type="ECO:0000256" key="3">
    <source>
        <dbReference type="ARBA" id="ARBA00022679"/>
    </source>
</evidence>
<dbReference type="InterPro" id="IPR001451">
    <property type="entry name" value="Hexapep"/>
</dbReference>
<dbReference type="NCBIfam" id="TIGR01853">
    <property type="entry name" value="lipid_A_lpxD"/>
    <property type="match status" value="1"/>
</dbReference>
<keyword evidence="10" id="KW-1185">Reference proteome</keyword>
<keyword evidence="2 7" id="KW-0441">Lipid A biosynthesis</keyword>
<name>A0A7W2YJX4_9GAMM</name>
<evidence type="ECO:0000313" key="9">
    <source>
        <dbReference type="EMBL" id="MBA6412743.1"/>
    </source>
</evidence>
<dbReference type="GO" id="GO:0009245">
    <property type="term" value="P:lipid A biosynthetic process"/>
    <property type="evidence" value="ECO:0007669"/>
    <property type="project" value="UniProtKB-UniRule"/>
</dbReference>
<comment type="pathway">
    <text evidence="7">Bacterial outer membrane biogenesis; LPS lipid A biosynthesis.</text>
</comment>
<keyword evidence="5 7" id="KW-0443">Lipid metabolism</keyword>
<evidence type="ECO:0000256" key="7">
    <source>
        <dbReference type="HAMAP-Rule" id="MF_00523"/>
    </source>
</evidence>
<evidence type="ECO:0000259" key="8">
    <source>
        <dbReference type="Pfam" id="PF04613"/>
    </source>
</evidence>
<evidence type="ECO:0000256" key="1">
    <source>
        <dbReference type="ARBA" id="ARBA00022516"/>
    </source>
</evidence>
<dbReference type="Pfam" id="PF04613">
    <property type="entry name" value="LpxD"/>
    <property type="match status" value="1"/>
</dbReference>
<dbReference type="Gene3D" id="1.20.5.170">
    <property type="match status" value="1"/>
</dbReference>
<dbReference type="GO" id="GO:0016410">
    <property type="term" value="F:N-acyltransferase activity"/>
    <property type="evidence" value="ECO:0007669"/>
    <property type="project" value="InterPro"/>
</dbReference>
<comment type="similarity">
    <text evidence="7">Belongs to the transferase hexapeptide repeat family. LpxD subfamily.</text>
</comment>
<protein>
    <recommendedName>
        <fullName evidence="7">UDP-3-O-acylglucosamine N-acyltransferase</fullName>
        <ecNumber evidence="7">2.3.1.191</ecNumber>
    </recommendedName>
</protein>
<sequence length="337" mass="34874">MYTLEELSDFLGIAFSGKAGRRISGLASLSAAGPDQLAFLASRKYEEQLLSTTAGAVIVAPALADRCPVDHLIAEDPYLCFARVSGLFSKAPEPAPGIHPAATVDNAADVHSSASIAANAVIEAGVVIAADVVIGANVYIGHGCRIGEGSRIYPNAVLNHGVTVGKYCTIHSQAVLGADGFGFAPGPAGWEKIHQLGGVTLGDRVEIGACSTVDRGAIDDTVVEDGAIIDNLVQIAHNCRIGKNTAIAGCAGLAGSTIIGANCTLAGGVGVVGHVEICDNVHVTGMTMVTKSITEPGSYSSGTPMTATRDWKRNAVRFAQLDSIQRRLTRLEKQRDE</sequence>
<comment type="subunit">
    <text evidence="7">Homotrimer.</text>
</comment>
<dbReference type="Gene3D" id="3.40.1390.10">
    <property type="entry name" value="MurE/MurF, N-terminal domain"/>
    <property type="match status" value="1"/>
</dbReference>
<dbReference type="Gene3D" id="2.160.10.10">
    <property type="entry name" value="Hexapeptide repeat proteins"/>
    <property type="match status" value="1"/>
</dbReference>
<accession>A0A7W2YJX4</accession>
<dbReference type="Pfam" id="PF00132">
    <property type="entry name" value="Hexapep"/>
    <property type="match status" value="2"/>
</dbReference>
<feature type="active site" description="Proton acceptor" evidence="7">
    <location>
        <position position="237"/>
    </location>
</feature>
<dbReference type="PANTHER" id="PTHR43378:SF2">
    <property type="entry name" value="UDP-3-O-ACYLGLUCOSAMINE N-ACYLTRANSFERASE 1, MITOCHONDRIAL-RELATED"/>
    <property type="match status" value="1"/>
</dbReference>
<comment type="caution">
    <text evidence="9">The sequence shown here is derived from an EMBL/GenBank/DDBJ whole genome shotgun (WGS) entry which is preliminary data.</text>
</comment>
<dbReference type="PANTHER" id="PTHR43378">
    <property type="entry name" value="UDP-3-O-ACYLGLUCOSAMINE N-ACYLTRANSFERASE"/>
    <property type="match status" value="1"/>
</dbReference>
<feature type="domain" description="UDP-3-O-[3-hydroxymyristoyl] glucosamine N-acyltransferase non-repeat region" evidence="8">
    <location>
        <begin position="22"/>
        <end position="85"/>
    </location>
</feature>
<evidence type="ECO:0000256" key="2">
    <source>
        <dbReference type="ARBA" id="ARBA00022556"/>
    </source>
</evidence>
<keyword evidence="3 7" id="KW-0808">Transferase</keyword>
<keyword evidence="6 7" id="KW-0012">Acyltransferase</keyword>
<dbReference type="GO" id="GO:0016020">
    <property type="term" value="C:membrane"/>
    <property type="evidence" value="ECO:0007669"/>
    <property type="project" value="GOC"/>
</dbReference>
<dbReference type="SUPFAM" id="SSF51161">
    <property type="entry name" value="Trimeric LpxA-like enzymes"/>
    <property type="match status" value="1"/>
</dbReference>
<dbReference type="InterPro" id="IPR007691">
    <property type="entry name" value="LpxD"/>
</dbReference>
<dbReference type="CDD" id="cd03352">
    <property type="entry name" value="LbH_LpxD"/>
    <property type="match status" value="1"/>
</dbReference>
<dbReference type="InterPro" id="IPR011004">
    <property type="entry name" value="Trimer_LpxA-like_sf"/>
</dbReference>
<comment type="catalytic activity">
    <reaction evidence="7">
        <text>a UDP-3-O-[(3R)-3-hydroxyacyl]-alpha-D-glucosamine + a (3R)-hydroxyacyl-[ACP] = a UDP-2-N,3-O-bis[(3R)-3-hydroxyacyl]-alpha-D-glucosamine + holo-[ACP] + H(+)</text>
        <dbReference type="Rhea" id="RHEA:53836"/>
        <dbReference type="Rhea" id="RHEA-COMP:9685"/>
        <dbReference type="Rhea" id="RHEA-COMP:9945"/>
        <dbReference type="ChEBI" id="CHEBI:15378"/>
        <dbReference type="ChEBI" id="CHEBI:64479"/>
        <dbReference type="ChEBI" id="CHEBI:78827"/>
        <dbReference type="ChEBI" id="CHEBI:137740"/>
        <dbReference type="ChEBI" id="CHEBI:137748"/>
        <dbReference type="EC" id="2.3.1.191"/>
    </reaction>
</comment>